<dbReference type="PANTHER" id="PTHR34653">
    <property type="match status" value="1"/>
</dbReference>
<gene>
    <name evidence="5 6" type="primary">fliE</name>
    <name evidence="6" type="ORF">LFA_2058</name>
</gene>
<dbReference type="KEGG" id="lfa:LFA_2058"/>
<sequence length="98" mass="11156">MKIEGLNQPHYLTENKQSIELTKAPEESFGGWVAEKISSANDQLNAADQALNQLASGHGENLHHTMILLEEAKLSFQYMEQIRNQLMSAYQELLREQI</sequence>
<dbReference type="Pfam" id="PF02049">
    <property type="entry name" value="FliE"/>
    <property type="match status" value="1"/>
</dbReference>
<keyword evidence="6" id="KW-0966">Cell projection</keyword>
<evidence type="ECO:0000256" key="3">
    <source>
        <dbReference type="ARBA" id="ARBA00018024"/>
    </source>
</evidence>
<dbReference type="EMBL" id="LN614827">
    <property type="protein sequence ID" value="CEG57443.1"/>
    <property type="molecule type" value="Genomic_DNA"/>
</dbReference>
<protein>
    <recommendedName>
        <fullName evidence="3 5">Flagellar hook-basal body complex protein FliE</fullName>
    </recommendedName>
</protein>
<evidence type="ECO:0000256" key="5">
    <source>
        <dbReference type="HAMAP-Rule" id="MF_00724"/>
    </source>
</evidence>
<organism evidence="6 7">
    <name type="scientific">Legionella fallonii LLAP-10</name>
    <dbReference type="NCBI Taxonomy" id="1212491"/>
    <lineage>
        <taxon>Bacteria</taxon>
        <taxon>Pseudomonadati</taxon>
        <taxon>Pseudomonadota</taxon>
        <taxon>Gammaproteobacteria</taxon>
        <taxon>Legionellales</taxon>
        <taxon>Legionellaceae</taxon>
        <taxon>Legionella</taxon>
    </lineage>
</organism>
<dbReference type="PANTHER" id="PTHR34653:SF1">
    <property type="entry name" value="FLAGELLAR HOOK-BASAL BODY COMPLEX PROTEIN FLIE"/>
    <property type="match status" value="1"/>
</dbReference>
<dbReference type="InterPro" id="IPR001624">
    <property type="entry name" value="FliE"/>
</dbReference>
<keyword evidence="7" id="KW-1185">Reference proteome</keyword>
<keyword evidence="4 5" id="KW-0975">Bacterial flagellum</keyword>
<dbReference type="GO" id="GO:0071973">
    <property type="term" value="P:bacterial-type flagellum-dependent cell motility"/>
    <property type="evidence" value="ECO:0007669"/>
    <property type="project" value="InterPro"/>
</dbReference>
<name>A0A098G4M6_9GAMM</name>
<reference evidence="7" key="1">
    <citation type="submission" date="2014-09" db="EMBL/GenBank/DDBJ databases">
        <authorList>
            <person name="Gomez-Valero L."/>
        </authorList>
    </citation>
    <scope>NUCLEOTIDE SEQUENCE [LARGE SCALE GENOMIC DNA]</scope>
    <source>
        <strain evidence="7">ATCC700992</strain>
    </source>
</reference>
<keyword evidence="6" id="KW-0969">Cilium</keyword>
<dbReference type="GO" id="GO:0005198">
    <property type="term" value="F:structural molecule activity"/>
    <property type="evidence" value="ECO:0007669"/>
    <property type="project" value="UniProtKB-UniRule"/>
</dbReference>
<dbReference type="HAMAP" id="MF_00724">
    <property type="entry name" value="FliE"/>
    <property type="match status" value="1"/>
</dbReference>
<accession>A0A098G4M6</accession>
<dbReference type="STRING" id="1212491.LFA_2058"/>
<evidence type="ECO:0000313" key="7">
    <source>
        <dbReference type="Proteomes" id="UP000032430"/>
    </source>
</evidence>
<evidence type="ECO:0000256" key="2">
    <source>
        <dbReference type="ARBA" id="ARBA00009272"/>
    </source>
</evidence>
<evidence type="ECO:0000256" key="1">
    <source>
        <dbReference type="ARBA" id="ARBA00004117"/>
    </source>
</evidence>
<evidence type="ECO:0000313" key="6">
    <source>
        <dbReference type="EMBL" id="CEG57443.1"/>
    </source>
</evidence>
<dbReference type="Proteomes" id="UP000032430">
    <property type="component" value="Chromosome I"/>
</dbReference>
<evidence type="ECO:0000256" key="4">
    <source>
        <dbReference type="ARBA" id="ARBA00023143"/>
    </source>
</evidence>
<dbReference type="GO" id="GO:0009425">
    <property type="term" value="C:bacterial-type flagellum basal body"/>
    <property type="evidence" value="ECO:0007669"/>
    <property type="project" value="UniProtKB-SubCell"/>
</dbReference>
<comment type="similarity">
    <text evidence="2 5">Belongs to the FliE family.</text>
</comment>
<dbReference type="PRINTS" id="PR01006">
    <property type="entry name" value="FLGHOOKFLIE"/>
</dbReference>
<dbReference type="OrthoDB" id="8909229at2"/>
<keyword evidence="6" id="KW-0282">Flagellum</keyword>
<dbReference type="NCBIfam" id="TIGR00205">
    <property type="entry name" value="fliE"/>
    <property type="match status" value="1"/>
</dbReference>
<dbReference type="HOGENOM" id="CLU_147249_3_3_6"/>
<comment type="subcellular location">
    <subcellularLocation>
        <location evidence="1 5">Bacterial flagellum basal body</location>
    </subcellularLocation>
</comment>
<dbReference type="AlphaFoldDB" id="A0A098G4M6"/>
<dbReference type="GO" id="GO:0003774">
    <property type="term" value="F:cytoskeletal motor activity"/>
    <property type="evidence" value="ECO:0007669"/>
    <property type="project" value="InterPro"/>
</dbReference>
<proteinExistence type="inferred from homology"/>
<dbReference type="RefSeq" id="WP_052673919.1">
    <property type="nucleotide sequence ID" value="NZ_LN614827.1"/>
</dbReference>